<keyword evidence="3 10" id="KW-0812">Transmembrane</keyword>
<comment type="subcellular location">
    <subcellularLocation>
        <location evidence="1 10">Cell membrane</location>
        <topology evidence="1 10">Multi-pass membrane protein</topology>
    </subcellularLocation>
</comment>
<keyword evidence="10" id="KW-0915">Sodium</keyword>
<keyword evidence="6 10" id="KW-0407">Ion channel</keyword>
<feature type="transmembrane region" description="Helical" evidence="10">
    <location>
        <begin position="6"/>
        <end position="24"/>
    </location>
</feature>
<dbReference type="AlphaFoldDB" id="A0A223HYE0"/>
<dbReference type="GO" id="GO:0140114">
    <property type="term" value="P:cellular detoxification of fluoride"/>
    <property type="evidence" value="ECO:0007669"/>
    <property type="project" value="UniProtKB-UniRule"/>
</dbReference>
<evidence type="ECO:0000256" key="3">
    <source>
        <dbReference type="ARBA" id="ARBA00022692"/>
    </source>
</evidence>
<comment type="function">
    <text evidence="9 10">Fluoride-specific ion channel. Important for reducing fluoride concentration in the cell, thus reducing its toxicity.</text>
</comment>
<dbReference type="GO" id="GO:0046872">
    <property type="term" value="F:metal ion binding"/>
    <property type="evidence" value="ECO:0007669"/>
    <property type="project" value="UniProtKB-KW"/>
</dbReference>
<evidence type="ECO:0000256" key="9">
    <source>
        <dbReference type="ARBA" id="ARBA00049940"/>
    </source>
</evidence>
<dbReference type="GO" id="GO:0005886">
    <property type="term" value="C:plasma membrane"/>
    <property type="evidence" value="ECO:0007669"/>
    <property type="project" value="UniProtKB-SubCell"/>
</dbReference>
<evidence type="ECO:0000256" key="10">
    <source>
        <dbReference type="HAMAP-Rule" id="MF_00454"/>
    </source>
</evidence>
<comment type="catalytic activity">
    <reaction evidence="8">
        <text>fluoride(in) = fluoride(out)</text>
        <dbReference type="Rhea" id="RHEA:76159"/>
        <dbReference type="ChEBI" id="CHEBI:17051"/>
    </reaction>
    <physiologicalReaction direction="left-to-right" evidence="8">
        <dbReference type="Rhea" id="RHEA:76160"/>
    </physiologicalReaction>
</comment>
<feature type="transmembrane region" description="Helical" evidence="10">
    <location>
        <begin position="31"/>
        <end position="50"/>
    </location>
</feature>
<dbReference type="PANTHER" id="PTHR28259">
    <property type="entry name" value="FLUORIDE EXPORT PROTEIN 1-RELATED"/>
    <property type="match status" value="1"/>
</dbReference>
<keyword evidence="10" id="KW-0479">Metal-binding</keyword>
<accession>A0A223HYE0</accession>
<keyword evidence="5 10" id="KW-0472">Membrane</keyword>
<comment type="similarity">
    <text evidence="7 10">Belongs to the fluoride channel Fluc/FEX (TC 1.A.43) family.</text>
</comment>
<gene>
    <name evidence="10" type="primary">fluC</name>
    <name evidence="10" type="synonym">crcB</name>
    <name evidence="11" type="ORF">Thert_01445</name>
</gene>
<name>A0A223HYE0_THETR</name>
<dbReference type="GO" id="GO:0062054">
    <property type="term" value="F:fluoride channel activity"/>
    <property type="evidence" value="ECO:0007669"/>
    <property type="project" value="UniProtKB-UniRule"/>
</dbReference>
<evidence type="ECO:0000256" key="8">
    <source>
        <dbReference type="ARBA" id="ARBA00035585"/>
    </source>
</evidence>
<feature type="transmembrane region" description="Helical" evidence="10">
    <location>
        <begin position="62"/>
        <end position="83"/>
    </location>
</feature>
<keyword evidence="10" id="KW-0406">Ion transport</keyword>
<organism evidence="11 12">
    <name type="scientific">Thermoanaerobacterium thermosaccharolyticum</name>
    <name type="common">Clostridium thermosaccharolyticum</name>
    <dbReference type="NCBI Taxonomy" id="1517"/>
    <lineage>
        <taxon>Bacteria</taxon>
        <taxon>Bacillati</taxon>
        <taxon>Bacillota</taxon>
        <taxon>Clostridia</taxon>
        <taxon>Thermoanaerobacterales</taxon>
        <taxon>Thermoanaerobacteraceae</taxon>
        <taxon>Thermoanaerobacterium</taxon>
    </lineage>
</organism>
<dbReference type="InterPro" id="IPR003691">
    <property type="entry name" value="FluC"/>
</dbReference>
<dbReference type="NCBIfam" id="TIGR00494">
    <property type="entry name" value="crcB"/>
    <property type="match status" value="1"/>
</dbReference>
<evidence type="ECO:0000256" key="1">
    <source>
        <dbReference type="ARBA" id="ARBA00004651"/>
    </source>
</evidence>
<evidence type="ECO:0000256" key="2">
    <source>
        <dbReference type="ARBA" id="ARBA00022475"/>
    </source>
</evidence>
<feature type="binding site" evidence="10">
    <location>
        <position position="77"/>
    </location>
    <ligand>
        <name>Na(+)</name>
        <dbReference type="ChEBI" id="CHEBI:29101"/>
        <note>structural</note>
    </ligand>
</feature>
<evidence type="ECO:0000313" key="11">
    <source>
        <dbReference type="EMBL" id="AST57496.1"/>
    </source>
</evidence>
<keyword evidence="4 10" id="KW-1133">Transmembrane helix</keyword>
<feature type="binding site" evidence="10">
    <location>
        <position position="74"/>
    </location>
    <ligand>
        <name>Na(+)</name>
        <dbReference type="ChEBI" id="CHEBI:29101"/>
        <note>structural</note>
    </ligand>
</feature>
<protein>
    <recommendedName>
        <fullName evidence="10">Fluoride-specific ion channel FluC</fullName>
    </recommendedName>
</protein>
<keyword evidence="2 10" id="KW-1003">Cell membrane</keyword>
<dbReference type="HAMAP" id="MF_00454">
    <property type="entry name" value="FluC"/>
    <property type="match status" value="1"/>
</dbReference>
<dbReference type="Pfam" id="PF02537">
    <property type="entry name" value="CRCB"/>
    <property type="match status" value="1"/>
</dbReference>
<feature type="transmembrane region" description="Helical" evidence="10">
    <location>
        <begin position="95"/>
        <end position="117"/>
    </location>
</feature>
<dbReference type="RefSeq" id="WP_094397264.1">
    <property type="nucleotide sequence ID" value="NZ_CP016893.1"/>
</dbReference>
<evidence type="ECO:0000313" key="12">
    <source>
        <dbReference type="Proteomes" id="UP000214975"/>
    </source>
</evidence>
<evidence type="ECO:0000256" key="4">
    <source>
        <dbReference type="ARBA" id="ARBA00022989"/>
    </source>
</evidence>
<proteinExistence type="inferred from homology"/>
<keyword evidence="10" id="KW-0813">Transport</keyword>
<dbReference type="Proteomes" id="UP000214975">
    <property type="component" value="Chromosome"/>
</dbReference>
<evidence type="ECO:0000256" key="5">
    <source>
        <dbReference type="ARBA" id="ARBA00023136"/>
    </source>
</evidence>
<evidence type="ECO:0000256" key="6">
    <source>
        <dbReference type="ARBA" id="ARBA00023303"/>
    </source>
</evidence>
<comment type="activity regulation">
    <text evidence="10">Na(+) is not transported, but it plays an essential structural role and its presence is essential for fluoride channel function.</text>
</comment>
<reference evidence="11 12" key="1">
    <citation type="submission" date="2016-08" db="EMBL/GenBank/DDBJ databases">
        <title>A novel genetic cassette of butanologenic Thermoanaerobacterium thermosaccharolyticum that directly convert cellulose to butanol.</title>
        <authorList>
            <person name="Li T."/>
            <person name="He J."/>
        </authorList>
    </citation>
    <scope>NUCLEOTIDE SEQUENCE [LARGE SCALE GENOMIC DNA]</scope>
    <source>
        <strain evidence="11 12">TG57</strain>
    </source>
</reference>
<evidence type="ECO:0000256" key="7">
    <source>
        <dbReference type="ARBA" id="ARBA00035120"/>
    </source>
</evidence>
<dbReference type="PANTHER" id="PTHR28259:SF1">
    <property type="entry name" value="FLUORIDE EXPORT PROTEIN 1-RELATED"/>
    <property type="match status" value="1"/>
</dbReference>
<dbReference type="EMBL" id="CP016893">
    <property type="protein sequence ID" value="AST57496.1"/>
    <property type="molecule type" value="Genomic_DNA"/>
</dbReference>
<sequence>MEYIYIGIGGFFGAILRYIVSSYYQSILHTVFPIETFFINIFGSFLLSYISNLTLEEFKVNFNIRLAITTGFIGAFTTFSTFTKETMDLLRNGRIAVALIYVLMSILVGFIMSFIGFELGDKTAKILQGREEN</sequence>